<protein>
    <submittedName>
        <fullName evidence="1">SCO1664 family protein</fullName>
    </submittedName>
</protein>
<dbReference type="InterPro" id="IPR022292">
    <property type="entry name" value="CHP03843"/>
</dbReference>
<reference evidence="1 2" key="1">
    <citation type="submission" date="2020-10" db="EMBL/GenBank/DDBJ databases">
        <title>Connecting structure to function with the recovery of over 1000 high-quality activated sludge metagenome-assembled genomes encoding full-length rRNA genes using long-read sequencing.</title>
        <authorList>
            <person name="Singleton C.M."/>
            <person name="Petriglieri F."/>
            <person name="Kristensen J.M."/>
            <person name="Kirkegaard R.H."/>
            <person name="Michaelsen T.Y."/>
            <person name="Andersen M.H."/>
            <person name="Karst S.M."/>
            <person name="Dueholm M.S."/>
            <person name="Nielsen P.H."/>
            <person name="Albertsen M."/>
        </authorList>
    </citation>
    <scope>NUCLEOTIDE SEQUENCE [LARGE SCALE GENOMIC DNA]</scope>
    <source>
        <strain evidence="1">AalE_18-Q3-R2-46_BAT3C.188</strain>
    </source>
</reference>
<dbReference type="AlphaFoldDB" id="A0A934X3P4"/>
<sequence>MHGPTTAAEREAVDEALRVGTLNVVGRIVEASNVALLVEVMPPEESGPVLQAIYKPIRGERPLWDFPEGTLAGREVASALVAEATGYAVVPPTVLRDGPLGAGSVQLWIGDPFATETDEGPVRIVPVGQVPDGWLGVVDGELPDGTAVTVVHEATADLRDAAVLDAILNNSDRKGSHLVRDAHATLWGFDHGLTFHAEPKLRTVLWGWAGEPLRGSDIERLAAFAERLADDEDALTQTLTVLLPPEDLAALGVRVRALAVGGIHPRPGGRWPSIPWPAL</sequence>
<proteinExistence type="predicted"/>
<comment type="caution">
    <text evidence="1">The sequence shown here is derived from an EMBL/GenBank/DDBJ whole genome shotgun (WGS) entry which is preliminary data.</text>
</comment>
<dbReference type="Proteomes" id="UP000718281">
    <property type="component" value="Unassembled WGS sequence"/>
</dbReference>
<gene>
    <name evidence="1" type="ORF">IPF40_03690</name>
</gene>
<name>A0A934X3P4_9MICO</name>
<organism evidence="1 2">
    <name type="scientific">Candidatus Phosphoribacter hodrii</name>
    <dbReference type="NCBI Taxonomy" id="2953743"/>
    <lineage>
        <taxon>Bacteria</taxon>
        <taxon>Bacillati</taxon>
        <taxon>Actinomycetota</taxon>
        <taxon>Actinomycetes</taxon>
        <taxon>Micrococcales</taxon>
        <taxon>Dermatophilaceae</taxon>
        <taxon>Candidatus Phosphoribacter</taxon>
    </lineage>
</organism>
<evidence type="ECO:0000313" key="1">
    <source>
        <dbReference type="EMBL" id="MBK6300177.1"/>
    </source>
</evidence>
<dbReference type="EMBL" id="JADIXZ010000003">
    <property type="protein sequence ID" value="MBK6300177.1"/>
    <property type="molecule type" value="Genomic_DNA"/>
</dbReference>
<evidence type="ECO:0000313" key="2">
    <source>
        <dbReference type="Proteomes" id="UP000718281"/>
    </source>
</evidence>
<dbReference type="NCBIfam" id="TIGR03843">
    <property type="entry name" value="SCO1664 family protein"/>
    <property type="match status" value="1"/>
</dbReference>
<accession>A0A934X3P4</accession>